<protein>
    <submittedName>
        <fullName evidence="1">Uncharacterized protein</fullName>
    </submittedName>
</protein>
<gene>
    <name evidence="1" type="ORF">AVEN_230169_1</name>
</gene>
<evidence type="ECO:0000313" key="2">
    <source>
        <dbReference type="Proteomes" id="UP000499080"/>
    </source>
</evidence>
<organism evidence="1 2">
    <name type="scientific">Araneus ventricosus</name>
    <name type="common">Orbweaver spider</name>
    <name type="synonym">Epeira ventricosa</name>
    <dbReference type="NCBI Taxonomy" id="182803"/>
    <lineage>
        <taxon>Eukaryota</taxon>
        <taxon>Metazoa</taxon>
        <taxon>Ecdysozoa</taxon>
        <taxon>Arthropoda</taxon>
        <taxon>Chelicerata</taxon>
        <taxon>Arachnida</taxon>
        <taxon>Araneae</taxon>
        <taxon>Araneomorphae</taxon>
        <taxon>Entelegynae</taxon>
        <taxon>Araneoidea</taxon>
        <taxon>Araneidae</taxon>
        <taxon>Araneus</taxon>
    </lineage>
</organism>
<dbReference type="Proteomes" id="UP000499080">
    <property type="component" value="Unassembled WGS sequence"/>
</dbReference>
<sequence>MNERFEVTRWLFRDASEPRSHDEDGTWADTPLSKLPHHINDRIFDSRRQMAQDLQTLWFSMESSFESGIIRLRSRALNTRPLLTLFFRGSNMDGNNY</sequence>
<dbReference type="EMBL" id="BGPR01016129">
    <property type="protein sequence ID" value="GBN71951.1"/>
    <property type="molecule type" value="Genomic_DNA"/>
</dbReference>
<reference evidence="1 2" key="1">
    <citation type="journal article" date="2019" name="Sci. Rep.">
        <title>Orb-weaving spider Araneus ventricosus genome elucidates the spidroin gene catalogue.</title>
        <authorList>
            <person name="Kono N."/>
            <person name="Nakamura H."/>
            <person name="Ohtoshi R."/>
            <person name="Moran D.A.P."/>
            <person name="Shinohara A."/>
            <person name="Yoshida Y."/>
            <person name="Fujiwara M."/>
            <person name="Mori M."/>
            <person name="Tomita M."/>
            <person name="Arakawa K."/>
        </authorList>
    </citation>
    <scope>NUCLEOTIDE SEQUENCE [LARGE SCALE GENOMIC DNA]</scope>
</reference>
<dbReference type="AlphaFoldDB" id="A0A4Y2R8G5"/>
<accession>A0A4Y2R8G5</accession>
<keyword evidence="2" id="KW-1185">Reference proteome</keyword>
<name>A0A4Y2R8G5_ARAVE</name>
<comment type="caution">
    <text evidence="1">The sequence shown here is derived from an EMBL/GenBank/DDBJ whole genome shotgun (WGS) entry which is preliminary data.</text>
</comment>
<evidence type="ECO:0000313" key="1">
    <source>
        <dbReference type="EMBL" id="GBN71951.1"/>
    </source>
</evidence>
<proteinExistence type="predicted"/>